<accession>A0A272EYC8</accession>
<evidence type="ECO:0000313" key="2">
    <source>
        <dbReference type="EMBL" id="PAS95113.1"/>
    </source>
</evidence>
<evidence type="ECO:0000313" key="4">
    <source>
        <dbReference type="Proteomes" id="UP000623509"/>
    </source>
</evidence>
<keyword evidence="4" id="KW-1185">Reference proteome</keyword>
<dbReference type="EMBL" id="MDUX01000003">
    <property type="protein sequence ID" value="KAF7600652.1"/>
    <property type="molecule type" value="Genomic_DNA"/>
</dbReference>
<gene>
    <name evidence="1" type="ORF">BGI27_01855</name>
    <name evidence="2" type="ORF">CGU29_01315</name>
</gene>
<reference evidence="2 3" key="2">
    <citation type="submission" date="2017-07" db="EMBL/GenBank/DDBJ databases">
        <title>Candidatus Dactylopiibacterium carminicum, a nitrogen-fixing symbiont of the cochineal insect Dactylopius coccus and Dactylopius opuntiae (Hemiptera: Coccoidea: Dactylopiidae).</title>
        <authorList>
            <person name="Vera A."/>
        </authorList>
    </citation>
    <scope>NUCLEOTIDE SEQUENCE [LARGE SCALE GENOMIC DNA]</scope>
    <source>
        <strain evidence="2 3">NFDCM</strain>
    </source>
</reference>
<evidence type="ECO:0000313" key="3">
    <source>
        <dbReference type="Proteomes" id="UP000216107"/>
    </source>
</evidence>
<comment type="caution">
    <text evidence="2">The sequence shown here is derived from an EMBL/GenBank/DDBJ whole genome shotgun (WGS) entry which is preliminary data.</text>
</comment>
<dbReference type="Proteomes" id="UP000216107">
    <property type="component" value="Unassembled WGS sequence"/>
</dbReference>
<reference evidence="1 4" key="1">
    <citation type="submission" date="2016-08" db="EMBL/GenBank/DDBJ databases">
        <title>Candidatus Dactylopiibacterium carminicum genome sequence.</title>
        <authorList>
            <person name="Ramirez-Puebla S.T."/>
            <person name="Ormeno-Orrillo E."/>
            <person name="Vera-Ponce De Leon A."/>
            <person name="Luis L."/>
            <person name="Sanchez-Flores A."/>
            <person name="Monica R."/>
            <person name="Martinez-Romero E."/>
        </authorList>
    </citation>
    <scope>NUCLEOTIDE SEQUENCE [LARGE SCALE GENOMIC DNA]</scope>
    <source>
        <strain evidence="1">END1</strain>
    </source>
</reference>
<proteinExistence type="predicted"/>
<dbReference type="Proteomes" id="UP000623509">
    <property type="component" value="Unassembled WGS sequence"/>
</dbReference>
<dbReference type="AlphaFoldDB" id="A0A272EYC8"/>
<evidence type="ECO:0000313" key="1">
    <source>
        <dbReference type="EMBL" id="KAF7600652.1"/>
    </source>
</evidence>
<organism evidence="2 3">
    <name type="scientific">Candidatus Dactylopiibacterium carminicum</name>
    <dbReference type="NCBI Taxonomy" id="857335"/>
    <lineage>
        <taxon>Bacteria</taxon>
        <taxon>Pseudomonadati</taxon>
        <taxon>Pseudomonadota</taxon>
        <taxon>Betaproteobacteria</taxon>
        <taxon>Rhodocyclales</taxon>
        <taxon>Rhodocyclaceae</taxon>
        <taxon>Candidatus Dactylopiibacterium</taxon>
    </lineage>
</organism>
<dbReference type="EMBL" id="NMRN01000002">
    <property type="protein sequence ID" value="PAS95113.1"/>
    <property type="molecule type" value="Genomic_DNA"/>
</dbReference>
<protein>
    <submittedName>
        <fullName evidence="2">Uncharacterized protein</fullName>
    </submittedName>
</protein>
<sequence>MPRWQADLMPIELSGKVGAKADELYVKGGHLIEKYGSEVGEYSGLLDKHFQALMQKEGIDTVAQYHQAMVVDKESSERLRLLMKDSIAGDARMTELMNTLGIQFPD</sequence>
<name>A0A272EYC8_9RHOO</name>